<reference evidence="1 2" key="1">
    <citation type="submission" date="2024-09" db="EMBL/GenBank/DDBJ databases">
        <title>Paenibacillus zeirhizospherea sp. nov., isolated from surface of the maize (Zea mays) roots in a horticulture field, Hungary.</title>
        <authorList>
            <person name="Marton D."/>
            <person name="Farkas M."/>
            <person name="Bedics A."/>
            <person name="Toth E."/>
            <person name="Tancsics A."/>
            <person name="Boka K."/>
            <person name="Marati G."/>
            <person name="Kriszt B."/>
            <person name="Cserhati M."/>
        </authorList>
    </citation>
    <scope>NUCLEOTIDE SEQUENCE [LARGE SCALE GENOMIC DNA]</scope>
    <source>
        <strain evidence="1 2">JCM 18446</strain>
    </source>
</reference>
<keyword evidence="2" id="KW-1185">Reference proteome</keyword>
<name>A0ABV5BUR1_9BACL</name>
<organism evidence="1 2">
    <name type="scientific">Paenibacillus medicaginis</name>
    <dbReference type="NCBI Taxonomy" id="1470560"/>
    <lineage>
        <taxon>Bacteria</taxon>
        <taxon>Bacillati</taxon>
        <taxon>Bacillota</taxon>
        <taxon>Bacilli</taxon>
        <taxon>Bacillales</taxon>
        <taxon>Paenibacillaceae</taxon>
        <taxon>Paenibacillus</taxon>
    </lineage>
</organism>
<proteinExistence type="predicted"/>
<gene>
    <name evidence="1" type="ORF">ACE5LO_01310</name>
</gene>
<dbReference type="RefSeq" id="WP_375518273.1">
    <property type="nucleotide sequence ID" value="NZ_JBHIRY010000001.1"/>
</dbReference>
<comment type="caution">
    <text evidence="1">The sequence shown here is derived from an EMBL/GenBank/DDBJ whole genome shotgun (WGS) entry which is preliminary data.</text>
</comment>
<accession>A0ABV5BUR1</accession>
<dbReference type="Proteomes" id="UP001580430">
    <property type="component" value="Unassembled WGS sequence"/>
</dbReference>
<evidence type="ECO:0000313" key="1">
    <source>
        <dbReference type="EMBL" id="MFB5759021.1"/>
    </source>
</evidence>
<dbReference type="EMBL" id="JBHIRY010000001">
    <property type="protein sequence ID" value="MFB5759021.1"/>
    <property type="molecule type" value="Genomic_DNA"/>
</dbReference>
<protein>
    <submittedName>
        <fullName evidence="1">Uncharacterized protein</fullName>
    </submittedName>
</protein>
<sequence length="107" mass="12492">MYDTKHVNNKNCSIINVKEGKFPDDIIITLGLEDGEEAFVRIMSKGMYKDQLKEMAAGKRERCVWAYGNSDIDLYKKPEGHMLLHSPHEGLYIRYYLKDGEFEKLFI</sequence>
<evidence type="ECO:0000313" key="2">
    <source>
        <dbReference type="Proteomes" id="UP001580430"/>
    </source>
</evidence>